<evidence type="ECO:0000313" key="2">
    <source>
        <dbReference type="Proteomes" id="UP000005953"/>
    </source>
</evidence>
<dbReference type="RefSeq" id="WP_008045567.1">
    <property type="nucleotide sequence ID" value="NZ_CH724152.1"/>
</dbReference>
<dbReference type="HOGENOM" id="CLU_167650_1_0_6"/>
<sequence>MDDGKVNVTDVLLAVSLITQKGDHSDGAYRYRGLKVQTDADGYTVVVSDDETSLTVMFHNTYRIDTPQRRAMNAFFQKLDAVIEEART</sequence>
<dbReference type="EMBL" id="AAOE01000006">
    <property type="protein sequence ID" value="EAR09972.1"/>
    <property type="molecule type" value="Genomic_DNA"/>
</dbReference>
<comment type="caution">
    <text evidence="1">The sequence shown here is derived from an EMBL/GenBank/DDBJ whole genome shotgun (WGS) entry which is preliminary data.</text>
</comment>
<name>A4BCP0_9GAMM</name>
<dbReference type="AlphaFoldDB" id="A4BCP0"/>
<dbReference type="Pfam" id="PF11280">
    <property type="entry name" value="DUF3081"/>
    <property type="match status" value="1"/>
</dbReference>
<proteinExistence type="predicted"/>
<dbReference type="OrthoDB" id="5818611at2"/>
<reference evidence="1 2" key="1">
    <citation type="submission" date="2006-02" db="EMBL/GenBank/DDBJ databases">
        <authorList>
            <person name="Pinhassi J."/>
            <person name="Pedros-Alio C."/>
            <person name="Ferriera S."/>
            <person name="Johnson J."/>
            <person name="Kravitz S."/>
            <person name="Halpern A."/>
            <person name="Remington K."/>
            <person name="Beeson K."/>
            <person name="Tran B."/>
            <person name="Rogers Y.-H."/>
            <person name="Friedman R."/>
            <person name="Venter J.C."/>
        </authorList>
    </citation>
    <scope>NUCLEOTIDE SEQUENCE [LARGE SCALE GENOMIC DNA]</scope>
    <source>
        <strain evidence="1 2">MED297</strain>
    </source>
</reference>
<evidence type="ECO:0008006" key="3">
    <source>
        <dbReference type="Google" id="ProtNLM"/>
    </source>
</evidence>
<gene>
    <name evidence="1" type="ORF">MED297_07786</name>
</gene>
<protein>
    <recommendedName>
        <fullName evidence="3">DUF3081 domain-containing protein</fullName>
    </recommendedName>
</protein>
<dbReference type="STRING" id="314283.MED297_07786"/>
<dbReference type="InterPro" id="IPR021432">
    <property type="entry name" value="DUF3081"/>
</dbReference>
<accession>A4BCP0</accession>
<keyword evidence="2" id="KW-1185">Reference proteome</keyword>
<dbReference type="Proteomes" id="UP000005953">
    <property type="component" value="Unassembled WGS sequence"/>
</dbReference>
<evidence type="ECO:0000313" key="1">
    <source>
        <dbReference type="EMBL" id="EAR09972.1"/>
    </source>
</evidence>
<organism evidence="1 2">
    <name type="scientific">Reinekea blandensis MED297</name>
    <dbReference type="NCBI Taxonomy" id="314283"/>
    <lineage>
        <taxon>Bacteria</taxon>
        <taxon>Pseudomonadati</taxon>
        <taxon>Pseudomonadota</taxon>
        <taxon>Gammaproteobacteria</taxon>
        <taxon>Oceanospirillales</taxon>
        <taxon>Saccharospirillaceae</taxon>
        <taxon>Reinekea</taxon>
    </lineage>
</organism>